<comment type="subcellular location">
    <subcellularLocation>
        <location evidence="1">Secreted</location>
    </subcellularLocation>
</comment>
<accession>A0A1B6GZF6</accession>
<evidence type="ECO:0000256" key="4">
    <source>
        <dbReference type="RuleBase" id="RU004262"/>
    </source>
</evidence>
<dbReference type="GO" id="GO:0005615">
    <property type="term" value="C:extracellular space"/>
    <property type="evidence" value="ECO:0007669"/>
    <property type="project" value="TreeGrafter"/>
</dbReference>
<feature type="domain" description="Lipase" evidence="5">
    <location>
        <begin position="4"/>
        <end position="84"/>
    </location>
</feature>
<reference evidence="6" key="1">
    <citation type="submission" date="2015-11" db="EMBL/GenBank/DDBJ databases">
        <title>De novo transcriptome assembly of four potential Pierce s Disease insect vectors from Arizona vineyards.</title>
        <authorList>
            <person name="Tassone E.E."/>
        </authorList>
    </citation>
    <scope>NUCLEOTIDE SEQUENCE</scope>
</reference>
<sequence length="133" mass="14606">VNSSVVCNHARAHHLFLESISNTGCQFSAFRCPVGHESFQQADCFPERCDVNTTGANCGIMGYNADKVPARGPLFLVTRDSFPYCGDQLHATVVVSQKTPTTRGYFQLSIRHGEENTAFELYCELKDVVTGGL</sequence>
<protein>
    <recommendedName>
        <fullName evidence="5">Lipase domain-containing protein</fullName>
    </recommendedName>
</protein>
<evidence type="ECO:0000256" key="3">
    <source>
        <dbReference type="ARBA" id="ARBA00022525"/>
    </source>
</evidence>
<dbReference type="GO" id="GO:0016298">
    <property type="term" value="F:lipase activity"/>
    <property type="evidence" value="ECO:0007669"/>
    <property type="project" value="InterPro"/>
</dbReference>
<dbReference type="PANTHER" id="PTHR11610:SF186">
    <property type="entry name" value="FI22312P1"/>
    <property type="match status" value="1"/>
</dbReference>
<name>A0A1B6GZF6_9HEMI</name>
<dbReference type="InterPro" id="IPR029058">
    <property type="entry name" value="AB_hydrolase_fold"/>
</dbReference>
<evidence type="ECO:0000256" key="2">
    <source>
        <dbReference type="ARBA" id="ARBA00010701"/>
    </source>
</evidence>
<dbReference type="PANTHER" id="PTHR11610">
    <property type="entry name" value="LIPASE"/>
    <property type="match status" value="1"/>
</dbReference>
<keyword evidence="3" id="KW-0964">Secreted</keyword>
<dbReference type="EMBL" id="GECZ01001974">
    <property type="protein sequence ID" value="JAS67795.1"/>
    <property type="molecule type" value="Transcribed_RNA"/>
</dbReference>
<dbReference type="InterPro" id="IPR000734">
    <property type="entry name" value="TAG_lipase"/>
</dbReference>
<feature type="non-terminal residue" evidence="6">
    <location>
        <position position="133"/>
    </location>
</feature>
<proteinExistence type="inferred from homology"/>
<comment type="similarity">
    <text evidence="2 4">Belongs to the AB hydrolase superfamily. Lipase family.</text>
</comment>
<evidence type="ECO:0000259" key="5">
    <source>
        <dbReference type="Pfam" id="PF00151"/>
    </source>
</evidence>
<dbReference type="Gene3D" id="3.40.50.1820">
    <property type="entry name" value="alpha/beta hydrolase"/>
    <property type="match status" value="1"/>
</dbReference>
<dbReference type="SUPFAM" id="SSF53474">
    <property type="entry name" value="alpha/beta-Hydrolases"/>
    <property type="match status" value="1"/>
</dbReference>
<gene>
    <name evidence="6" type="ORF">g.5780</name>
</gene>
<dbReference type="InterPro" id="IPR013818">
    <property type="entry name" value="Lipase"/>
</dbReference>
<organism evidence="6">
    <name type="scientific">Cuerna arida</name>
    <dbReference type="NCBI Taxonomy" id="1464854"/>
    <lineage>
        <taxon>Eukaryota</taxon>
        <taxon>Metazoa</taxon>
        <taxon>Ecdysozoa</taxon>
        <taxon>Arthropoda</taxon>
        <taxon>Hexapoda</taxon>
        <taxon>Insecta</taxon>
        <taxon>Pterygota</taxon>
        <taxon>Neoptera</taxon>
        <taxon>Paraneoptera</taxon>
        <taxon>Hemiptera</taxon>
        <taxon>Auchenorrhyncha</taxon>
        <taxon>Membracoidea</taxon>
        <taxon>Cicadellidae</taxon>
        <taxon>Cicadellinae</taxon>
        <taxon>Proconiini</taxon>
        <taxon>Cuerna</taxon>
    </lineage>
</organism>
<dbReference type="GO" id="GO:0016042">
    <property type="term" value="P:lipid catabolic process"/>
    <property type="evidence" value="ECO:0007669"/>
    <property type="project" value="TreeGrafter"/>
</dbReference>
<dbReference type="Pfam" id="PF00151">
    <property type="entry name" value="Lipase"/>
    <property type="match status" value="1"/>
</dbReference>
<feature type="non-terminal residue" evidence="6">
    <location>
        <position position="1"/>
    </location>
</feature>
<evidence type="ECO:0000313" key="6">
    <source>
        <dbReference type="EMBL" id="JAS67795.1"/>
    </source>
</evidence>
<dbReference type="AlphaFoldDB" id="A0A1B6GZF6"/>
<evidence type="ECO:0000256" key="1">
    <source>
        <dbReference type="ARBA" id="ARBA00004613"/>
    </source>
</evidence>